<dbReference type="InterPro" id="IPR058957">
    <property type="entry name" value="Peptidase_inhib_put_dom"/>
</dbReference>
<reference evidence="3" key="1">
    <citation type="submission" date="2016-10" db="EMBL/GenBank/DDBJ databases">
        <authorList>
            <person name="Varghese N."/>
            <person name="Submissions S."/>
        </authorList>
    </citation>
    <scope>NUCLEOTIDE SEQUENCE [LARGE SCALE GENOMIC DNA]</scope>
    <source>
        <strain evidence="3">CGMCC 1.10119</strain>
    </source>
</reference>
<name>A0A1G9UFV8_9EURY</name>
<feature type="domain" description="Putative peptidase inhibitor" evidence="1">
    <location>
        <begin position="5"/>
        <end position="86"/>
    </location>
</feature>
<keyword evidence="3" id="KW-1185">Reference proteome</keyword>
<accession>A0A1G9UFV8</accession>
<organism evidence="2 3">
    <name type="scientific">Halogranum gelatinilyticum</name>
    <dbReference type="NCBI Taxonomy" id="660521"/>
    <lineage>
        <taxon>Archaea</taxon>
        <taxon>Methanobacteriati</taxon>
        <taxon>Methanobacteriota</taxon>
        <taxon>Stenosarchaea group</taxon>
        <taxon>Halobacteria</taxon>
        <taxon>Halobacteriales</taxon>
        <taxon>Haloferacaceae</taxon>
    </lineage>
</organism>
<protein>
    <recommendedName>
        <fullName evidence="1">Putative peptidase inhibitor domain-containing protein</fullName>
    </recommendedName>
</protein>
<proteinExistence type="predicted"/>
<gene>
    <name evidence="2" type="ORF">SAMN04487949_2175</name>
</gene>
<dbReference type="OrthoDB" id="232483at2157"/>
<dbReference type="Proteomes" id="UP000199451">
    <property type="component" value="Unassembled WGS sequence"/>
</dbReference>
<dbReference type="STRING" id="660521.SAMN04487949_2175"/>
<dbReference type="AlphaFoldDB" id="A0A1G9UFV8"/>
<dbReference type="Pfam" id="PF26036">
    <property type="entry name" value="Peptidase_inhib_put"/>
    <property type="match status" value="1"/>
</dbReference>
<evidence type="ECO:0000313" key="3">
    <source>
        <dbReference type="Proteomes" id="UP000199451"/>
    </source>
</evidence>
<evidence type="ECO:0000313" key="2">
    <source>
        <dbReference type="EMBL" id="SDM58847.1"/>
    </source>
</evidence>
<evidence type="ECO:0000259" key="1">
    <source>
        <dbReference type="Pfam" id="PF26036"/>
    </source>
</evidence>
<sequence>MAEPYLSHPVRHIRDDPIADESASLVVELAADEHYDDLVATVANLDGSVDRDLGFSSHLVTLPQTAVADLCSLDFLDRVETADTISLGVEPDATEGVGDDE</sequence>
<dbReference type="EMBL" id="FNHL01000002">
    <property type="protein sequence ID" value="SDM58847.1"/>
    <property type="molecule type" value="Genomic_DNA"/>
</dbReference>
<dbReference type="RefSeq" id="WP_089697462.1">
    <property type="nucleotide sequence ID" value="NZ_FNHL01000002.1"/>
</dbReference>